<evidence type="ECO:0000313" key="9">
    <source>
        <dbReference type="EMBL" id="ACF81191.1"/>
    </source>
</evidence>
<proteinExistence type="evidence at transcript level"/>
<dbReference type="InterPro" id="IPR053937">
    <property type="entry name" value="GOST_TM"/>
</dbReference>
<evidence type="ECO:0000256" key="7">
    <source>
        <dbReference type="SAM" id="SignalP"/>
    </source>
</evidence>
<evidence type="ECO:0000256" key="6">
    <source>
        <dbReference type="SAM" id="Phobius"/>
    </source>
</evidence>
<evidence type="ECO:0000256" key="5">
    <source>
        <dbReference type="ARBA" id="ARBA00023136"/>
    </source>
</evidence>
<dbReference type="PANTHER" id="PTHR21229">
    <property type="entry name" value="LUNG SEVEN TRANSMEMBRANE RECEPTOR"/>
    <property type="match status" value="1"/>
</dbReference>
<keyword evidence="3 7" id="KW-0732">Signal</keyword>
<evidence type="ECO:0000256" key="4">
    <source>
        <dbReference type="ARBA" id="ARBA00022989"/>
    </source>
</evidence>
<evidence type="ECO:0000256" key="2">
    <source>
        <dbReference type="ARBA" id="ARBA00022692"/>
    </source>
</evidence>
<feature type="chain" id="PRO_5002802140" description="GOST seven transmembrane domain-containing protein" evidence="7">
    <location>
        <begin position="26"/>
        <end position="274"/>
    </location>
</feature>
<dbReference type="PANTHER" id="PTHR21229:SF55">
    <property type="entry name" value="EXPRESSED PROTEIN-RELATED"/>
    <property type="match status" value="1"/>
</dbReference>
<keyword evidence="4 6" id="KW-1133">Transmembrane helix</keyword>
<keyword evidence="2 6" id="KW-0812">Transmembrane</keyword>
<dbReference type="Pfam" id="PF06814">
    <property type="entry name" value="GOST_TM"/>
    <property type="match status" value="1"/>
</dbReference>
<name>B4FGE8_MAIZE</name>
<evidence type="ECO:0000256" key="1">
    <source>
        <dbReference type="ARBA" id="ARBA00004141"/>
    </source>
</evidence>
<keyword evidence="5 6" id="KW-0472">Membrane</keyword>
<feature type="transmembrane region" description="Helical" evidence="6">
    <location>
        <begin position="204"/>
        <end position="225"/>
    </location>
</feature>
<dbReference type="InterPro" id="IPR009637">
    <property type="entry name" value="GPR107/GPR108-like"/>
</dbReference>
<evidence type="ECO:0000256" key="3">
    <source>
        <dbReference type="ARBA" id="ARBA00022729"/>
    </source>
</evidence>
<dbReference type="GO" id="GO:0016020">
    <property type="term" value="C:membrane"/>
    <property type="evidence" value="ECO:0007669"/>
    <property type="project" value="UniProtKB-SubCell"/>
</dbReference>
<accession>B4FGE8</accession>
<protein>
    <recommendedName>
        <fullName evidence="8">GOST seven transmembrane domain-containing protein</fullName>
    </recommendedName>
</protein>
<reference evidence="9" key="1">
    <citation type="journal article" date="2009" name="PLoS Genet.">
        <title>Sequencing, mapping, and analysis of 27,455 maize full-length cDNAs.</title>
        <authorList>
            <person name="Soderlund C."/>
            <person name="Descour A."/>
            <person name="Kudrna D."/>
            <person name="Bomhoff M."/>
            <person name="Boyd L."/>
            <person name="Currie J."/>
            <person name="Angelova A."/>
            <person name="Collura K."/>
            <person name="Wissotski M."/>
            <person name="Ashley E."/>
            <person name="Morrow D."/>
            <person name="Fernandes J."/>
            <person name="Walbot V."/>
            <person name="Yu Y."/>
        </authorList>
    </citation>
    <scope>NUCLEOTIDE SEQUENCE</scope>
    <source>
        <strain evidence="9">B73</strain>
    </source>
</reference>
<feature type="signal peptide" evidence="7">
    <location>
        <begin position="1"/>
        <end position="25"/>
    </location>
</feature>
<feature type="transmembrane region" description="Helical" evidence="6">
    <location>
        <begin position="126"/>
        <end position="144"/>
    </location>
</feature>
<comment type="subcellular location">
    <subcellularLocation>
        <location evidence="1">Membrane</location>
        <topology evidence="1">Multi-pass membrane protein</topology>
    </subcellularLocation>
</comment>
<dbReference type="AlphaFoldDB" id="B4FGE8"/>
<evidence type="ECO:0000259" key="8">
    <source>
        <dbReference type="Pfam" id="PF06814"/>
    </source>
</evidence>
<sequence length="274" mass="30351">MRRATLSLALGLSLIALLAARGADASIHEYAGGGFAPRANSFFFHGGSEGLYASDLLSNSSSFIRFDSIVFRRTLESASRHEEMQQKTGLVEAIIVEIQDRDKIGEALELVENLGNINDFSGKTRLFLVLPVAVLDATFIIWIFSSLSRTLEKLQLRRSMAKLELYRKFTNSLAVSVLISIAWIGYELYFNATDPLSELWQRAWIIPSFWNVLSYALLVIICILWSPSRNPTGFAYSEDAGEGADEEGLSLVGSAVKGTGDMVNMHIFPEDKRA</sequence>
<dbReference type="EMBL" id="BT036186">
    <property type="protein sequence ID" value="ACF81191.1"/>
    <property type="molecule type" value="mRNA"/>
</dbReference>
<organism evidence="9">
    <name type="scientific">Zea mays</name>
    <name type="common">Maize</name>
    <dbReference type="NCBI Taxonomy" id="4577"/>
    <lineage>
        <taxon>Eukaryota</taxon>
        <taxon>Viridiplantae</taxon>
        <taxon>Streptophyta</taxon>
        <taxon>Embryophyta</taxon>
        <taxon>Tracheophyta</taxon>
        <taxon>Spermatophyta</taxon>
        <taxon>Magnoliopsida</taxon>
        <taxon>Liliopsida</taxon>
        <taxon>Poales</taxon>
        <taxon>Poaceae</taxon>
        <taxon>PACMAD clade</taxon>
        <taxon>Panicoideae</taxon>
        <taxon>Andropogonodae</taxon>
        <taxon>Andropogoneae</taxon>
        <taxon>Tripsacinae</taxon>
        <taxon>Zea</taxon>
    </lineage>
</organism>
<feature type="transmembrane region" description="Helical" evidence="6">
    <location>
        <begin position="165"/>
        <end position="184"/>
    </location>
</feature>
<feature type="domain" description="GOST seven transmembrane" evidence="8">
    <location>
        <begin position="106"/>
        <end position="231"/>
    </location>
</feature>